<dbReference type="AlphaFoldDB" id="B1C7J4"/>
<dbReference type="EMBL" id="ABIL02000005">
    <property type="protein sequence ID" value="EDS72981.1"/>
    <property type="molecule type" value="Genomic_DNA"/>
</dbReference>
<dbReference type="Proteomes" id="UP000005178">
    <property type="component" value="Unassembled WGS sequence"/>
</dbReference>
<reference evidence="1" key="2">
    <citation type="submission" date="2013-08" db="EMBL/GenBank/DDBJ databases">
        <title>Draft genome sequence of Anaerofustis stercorihominis (DSM 17244).</title>
        <authorList>
            <person name="Sudarsanam P."/>
            <person name="Ley R."/>
            <person name="Guruge J."/>
            <person name="Turnbaugh P.J."/>
            <person name="Mahowald M."/>
            <person name="Liep D."/>
            <person name="Gordon J."/>
        </authorList>
    </citation>
    <scope>NUCLEOTIDE SEQUENCE</scope>
    <source>
        <strain evidence="1">DSM 17244</strain>
    </source>
</reference>
<dbReference type="OrthoDB" id="2063024at2"/>
<gene>
    <name evidence="1" type="ORF">ANASTE_00696</name>
</gene>
<evidence type="ECO:0000313" key="2">
    <source>
        <dbReference type="Proteomes" id="UP000005178"/>
    </source>
</evidence>
<dbReference type="HOGENOM" id="CLU_2696461_0_0_9"/>
<proteinExistence type="predicted"/>
<organism evidence="1 2">
    <name type="scientific">Anaerofustis stercorihominis DSM 17244</name>
    <dbReference type="NCBI Taxonomy" id="445971"/>
    <lineage>
        <taxon>Bacteria</taxon>
        <taxon>Bacillati</taxon>
        <taxon>Bacillota</taxon>
        <taxon>Clostridia</taxon>
        <taxon>Eubacteriales</taxon>
        <taxon>Eubacteriaceae</taxon>
        <taxon>Anaerofustis</taxon>
    </lineage>
</organism>
<dbReference type="STRING" id="445971.ANASTE_00696"/>
<evidence type="ECO:0008006" key="3">
    <source>
        <dbReference type="Google" id="ProtNLM"/>
    </source>
</evidence>
<protein>
    <recommendedName>
        <fullName evidence="3">Helix-turn-helix domain-containing protein</fullName>
    </recommendedName>
</protein>
<accession>B1C7J4</accession>
<dbReference type="GeneID" id="97999600"/>
<evidence type="ECO:0000313" key="1">
    <source>
        <dbReference type="EMBL" id="EDS72981.1"/>
    </source>
</evidence>
<sequence length="73" mass="8342">MEEVKMLTVQEVAVRLHKSTRAIRRGIIQGVLPFGSCVKCEDEYEKNIFVIPESRLEAWLEGKLVYPHVGKEG</sequence>
<dbReference type="RefSeq" id="WP_007049145.1">
    <property type="nucleotide sequence ID" value="NZ_DS560015.1"/>
</dbReference>
<name>B1C7J4_9FIRM</name>
<reference evidence="1" key="1">
    <citation type="submission" date="2008-01" db="EMBL/GenBank/DDBJ databases">
        <authorList>
            <person name="Fulton L."/>
            <person name="Clifton S."/>
            <person name="Fulton B."/>
            <person name="Xu J."/>
            <person name="Minx P."/>
            <person name="Pepin K.H."/>
            <person name="Johnson M."/>
            <person name="Thiruvilangam P."/>
            <person name="Bhonagiri V."/>
            <person name="Nash W.E."/>
            <person name="Mardis E.R."/>
            <person name="Wilson R.K."/>
        </authorList>
    </citation>
    <scope>NUCLEOTIDE SEQUENCE [LARGE SCALE GENOMIC DNA]</scope>
    <source>
        <strain evidence="1">DSM 17244</strain>
    </source>
</reference>
<comment type="caution">
    <text evidence="1">The sequence shown here is derived from an EMBL/GenBank/DDBJ whole genome shotgun (WGS) entry which is preliminary data.</text>
</comment>
<keyword evidence="2" id="KW-1185">Reference proteome</keyword>